<dbReference type="GO" id="GO:0021556">
    <property type="term" value="P:central nervous system formation"/>
    <property type="evidence" value="ECO:0007669"/>
    <property type="project" value="TreeGrafter"/>
</dbReference>
<dbReference type="PANTHER" id="PTHR23199:SF12">
    <property type="entry name" value="NEUROTROPHIN 1-RELATED"/>
    <property type="match status" value="1"/>
</dbReference>
<evidence type="ECO:0000313" key="7">
    <source>
        <dbReference type="EMBL" id="ALC45592.1"/>
    </source>
</evidence>
<dbReference type="InterPro" id="IPR029034">
    <property type="entry name" value="Cystine-knot_cytokine"/>
</dbReference>
<dbReference type="AlphaFoldDB" id="A0A0M4ESI4"/>
<dbReference type="OMA" id="RSFCTQV"/>
<protein>
    <submittedName>
        <fullName evidence="7">Spz</fullName>
    </submittedName>
</protein>
<feature type="domain" description="Spaetzle" evidence="6">
    <location>
        <begin position="216"/>
        <end position="313"/>
    </location>
</feature>
<dbReference type="SMR" id="A0A0M4ESI4"/>
<dbReference type="GO" id="GO:0005121">
    <property type="term" value="F:Toll binding"/>
    <property type="evidence" value="ECO:0007669"/>
    <property type="project" value="TreeGrafter"/>
</dbReference>
<dbReference type="GO" id="GO:0005615">
    <property type="term" value="C:extracellular space"/>
    <property type="evidence" value="ECO:0007669"/>
    <property type="project" value="UniProtKB-ARBA"/>
</dbReference>
<evidence type="ECO:0000256" key="1">
    <source>
        <dbReference type="ARBA" id="ARBA00022729"/>
    </source>
</evidence>
<dbReference type="InterPro" id="IPR032104">
    <property type="entry name" value="Spaetzle"/>
</dbReference>
<evidence type="ECO:0000256" key="5">
    <source>
        <dbReference type="SAM" id="SignalP"/>
    </source>
</evidence>
<dbReference type="SUPFAM" id="SSF57501">
    <property type="entry name" value="Cystine-knot cytokines"/>
    <property type="match status" value="1"/>
</dbReference>
<dbReference type="GO" id="GO:0008083">
    <property type="term" value="F:growth factor activity"/>
    <property type="evidence" value="ECO:0007669"/>
    <property type="project" value="TreeGrafter"/>
</dbReference>
<dbReference type="PANTHER" id="PTHR23199">
    <property type="entry name" value="NEUROTROPHIN 1-RELATED"/>
    <property type="match status" value="1"/>
</dbReference>
<sequence>MPVIWWKLITVFLLFALFTTIVCINSEISKRREAEAEAAAAQHNASSHNMTPFISDSLWNIMRNETLEQAPKPAEKEMVDNIANTNFPPTNPNPNHLPAEVIDARVRAIFQVREGEGVVIFNNSQQQPQLTRPEPATQPRRPPNDSKYRPSTLNQCADGFNQSRSFCTNVNNYPDLSGVKSILSRNFANFFINEQVDQPDIQALNTRLGISTDEQYLCKSHVRILYPKLGQKLDSSWQLIVNTDEFKQGILIEECDNEGSPCDFLDSFPNNYKPVCKQHYVVRHLVTINNATLGQPEVANEPFKIPSCCKCVVKSSFSANIGA</sequence>
<evidence type="ECO:0000256" key="4">
    <source>
        <dbReference type="SAM" id="MobiDB-lite"/>
    </source>
</evidence>
<reference evidence="7 8" key="1">
    <citation type="submission" date="2015-08" db="EMBL/GenBank/DDBJ databases">
        <title>Ancestral chromatin configuration constrains chromatin evolution on differentiating sex chromosomes in Drosophila.</title>
        <authorList>
            <person name="Zhou Q."/>
            <person name="Bachtrog D."/>
        </authorList>
    </citation>
    <scope>NUCLEOTIDE SEQUENCE [LARGE SCALE GENOMIC DNA]</scope>
    <source>
        <tissue evidence="7">Whole larvae</tissue>
    </source>
</reference>
<accession>A0A0M4ESI4</accession>
<feature type="region of interest" description="Disordered" evidence="4">
    <location>
        <begin position="120"/>
        <end position="152"/>
    </location>
</feature>
<feature type="signal peptide" evidence="5">
    <location>
        <begin position="1"/>
        <end position="23"/>
    </location>
</feature>
<dbReference type="FunFam" id="2.10.90.10:FF:000056">
    <property type="entry name" value="Protein spaetzle"/>
    <property type="match status" value="1"/>
</dbReference>
<evidence type="ECO:0000313" key="8">
    <source>
        <dbReference type="Proteomes" id="UP000494163"/>
    </source>
</evidence>
<evidence type="ECO:0000256" key="2">
    <source>
        <dbReference type="ARBA" id="ARBA00023157"/>
    </source>
</evidence>
<gene>
    <name evidence="7" type="ORF">Dbus_chr3Rg342</name>
</gene>
<dbReference type="STRING" id="30019.A0A0M4ESI4"/>
<proteinExistence type="predicted"/>
<dbReference type="EMBL" id="CP012526">
    <property type="protein sequence ID" value="ALC45592.1"/>
    <property type="molecule type" value="Genomic_DNA"/>
</dbReference>
<organism evidence="7 8">
    <name type="scientific">Drosophila busckii</name>
    <name type="common">Fruit fly</name>
    <dbReference type="NCBI Taxonomy" id="30019"/>
    <lineage>
        <taxon>Eukaryota</taxon>
        <taxon>Metazoa</taxon>
        <taxon>Ecdysozoa</taxon>
        <taxon>Arthropoda</taxon>
        <taxon>Hexapoda</taxon>
        <taxon>Insecta</taxon>
        <taxon>Pterygota</taxon>
        <taxon>Neoptera</taxon>
        <taxon>Endopterygota</taxon>
        <taxon>Diptera</taxon>
        <taxon>Brachycera</taxon>
        <taxon>Muscomorpha</taxon>
        <taxon>Ephydroidea</taxon>
        <taxon>Drosophilidae</taxon>
        <taxon>Drosophila</taxon>
    </lineage>
</organism>
<feature type="compositionally biased region" description="Polar residues" evidence="4">
    <location>
        <begin position="121"/>
        <end position="130"/>
    </location>
</feature>
<dbReference type="InterPro" id="IPR052444">
    <property type="entry name" value="Spz/Toll_ligand-like"/>
</dbReference>
<keyword evidence="8" id="KW-1185">Reference proteome</keyword>
<dbReference type="Gene3D" id="2.10.90.10">
    <property type="entry name" value="Cystine-knot cytokines"/>
    <property type="match status" value="1"/>
</dbReference>
<name>A0A0M4ESI4_DROBS</name>
<feature type="chain" id="PRO_5005793809" evidence="5">
    <location>
        <begin position="24"/>
        <end position="323"/>
    </location>
</feature>
<keyword evidence="3" id="KW-0325">Glycoprotein</keyword>
<keyword evidence="1 5" id="KW-0732">Signal</keyword>
<evidence type="ECO:0000259" key="6">
    <source>
        <dbReference type="Pfam" id="PF16077"/>
    </source>
</evidence>
<dbReference type="Proteomes" id="UP000494163">
    <property type="component" value="Chromosome 3R"/>
</dbReference>
<dbReference type="GO" id="GO:0045087">
    <property type="term" value="P:innate immune response"/>
    <property type="evidence" value="ECO:0007669"/>
    <property type="project" value="TreeGrafter"/>
</dbReference>
<evidence type="ECO:0000256" key="3">
    <source>
        <dbReference type="ARBA" id="ARBA00023180"/>
    </source>
</evidence>
<keyword evidence="2" id="KW-1015">Disulfide bond</keyword>
<dbReference type="Pfam" id="PF16077">
    <property type="entry name" value="Spaetzle"/>
    <property type="match status" value="1"/>
</dbReference>
<dbReference type="OrthoDB" id="6359065at2759"/>